<evidence type="ECO:0000256" key="4">
    <source>
        <dbReference type="ARBA" id="ARBA00022723"/>
    </source>
</evidence>
<dbReference type="Pfam" id="PF04015">
    <property type="entry name" value="DUF362"/>
    <property type="match status" value="1"/>
</dbReference>
<feature type="domain" description="4Fe-4S ferredoxin-type" evidence="7">
    <location>
        <begin position="328"/>
        <end position="357"/>
    </location>
</feature>
<dbReference type="RefSeq" id="WP_091545644.1">
    <property type="nucleotide sequence ID" value="NZ_FMUS01000024.1"/>
</dbReference>
<dbReference type="PANTHER" id="PTHR24960">
    <property type="entry name" value="PHOTOSYSTEM I IRON-SULFUR CENTER-RELATED"/>
    <property type="match status" value="1"/>
</dbReference>
<evidence type="ECO:0000256" key="1">
    <source>
        <dbReference type="ARBA" id="ARBA00003532"/>
    </source>
</evidence>
<evidence type="ECO:0000313" key="9">
    <source>
        <dbReference type="Proteomes" id="UP000198636"/>
    </source>
</evidence>
<dbReference type="InterPro" id="IPR017896">
    <property type="entry name" value="4Fe4S_Fe-S-bd"/>
</dbReference>
<evidence type="ECO:0000256" key="5">
    <source>
        <dbReference type="ARBA" id="ARBA00023004"/>
    </source>
</evidence>
<dbReference type="InterPro" id="IPR017900">
    <property type="entry name" value="4Fe4S_Fe_S_CS"/>
</dbReference>
<evidence type="ECO:0000313" key="8">
    <source>
        <dbReference type="EMBL" id="SCY96240.1"/>
    </source>
</evidence>
<evidence type="ECO:0000259" key="7">
    <source>
        <dbReference type="PROSITE" id="PS51379"/>
    </source>
</evidence>
<sequence>MYKVSIVKCNDYQYKKVEEAVFQCLNSIPEIKSKIWPHAKVLIKANLARADKPEEAITTHPSVIQAIVRYFQIIQCRVVIGDSPGAPLGYTKKTLERVYKETGMMDVANNTGCELNYDTSVIEVINQEAVCLKKMTIIKIVEDADFVISAAKLKTHTMMMYTGAVKNLFGVIPGRLKMNYHLMMLSVERFSEHLVDICQYVKPVLSIIDAIECMEGNGPSAGDKRHAGLIMASENPYALDMTATHIVGINPLEVPAIAAAVKRNIFSGNIKNVVTPGVGLKDIKISPFQQPDTSKIGGGIPSFKYEVCTSCGVCVESCPPRVIDISSGRPVINLDECIKCFCCHELCPNKAVDIKNENNIYLGF</sequence>
<keyword evidence="6" id="KW-0411">Iron-sulfur</keyword>
<accession>A0A1G5K824</accession>
<dbReference type="Pfam" id="PF13237">
    <property type="entry name" value="Fer4_10"/>
    <property type="match status" value="1"/>
</dbReference>
<organism evidence="8 9">
    <name type="scientific">Alkaliphilus peptidifermentans DSM 18978</name>
    <dbReference type="NCBI Taxonomy" id="1120976"/>
    <lineage>
        <taxon>Bacteria</taxon>
        <taxon>Bacillati</taxon>
        <taxon>Bacillota</taxon>
        <taxon>Clostridia</taxon>
        <taxon>Peptostreptococcales</taxon>
        <taxon>Natronincolaceae</taxon>
        <taxon>Alkaliphilus</taxon>
    </lineage>
</organism>
<comment type="function">
    <text evidence="1">Ferredoxins are iron-sulfur proteins that transfer electrons in a wide variety of metabolic reactions.</text>
</comment>
<dbReference type="SUPFAM" id="SSF54862">
    <property type="entry name" value="4Fe-4S ferredoxins"/>
    <property type="match status" value="1"/>
</dbReference>
<dbReference type="OrthoDB" id="9807879at2"/>
<dbReference type="PANTHER" id="PTHR24960:SF76">
    <property type="entry name" value="4FE-4S FERREDOXIN-TYPE DOMAIN-CONTAINING PROTEIN"/>
    <property type="match status" value="1"/>
</dbReference>
<gene>
    <name evidence="8" type="ORF">SAMN03080606_03261</name>
</gene>
<keyword evidence="3" id="KW-0004">4Fe-4S</keyword>
<reference evidence="8 9" key="1">
    <citation type="submission" date="2016-10" db="EMBL/GenBank/DDBJ databases">
        <authorList>
            <person name="de Groot N.N."/>
        </authorList>
    </citation>
    <scope>NUCLEOTIDE SEQUENCE [LARGE SCALE GENOMIC DNA]</scope>
    <source>
        <strain evidence="8 9">DSM 18978</strain>
    </source>
</reference>
<dbReference type="InterPro" id="IPR007160">
    <property type="entry name" value="DUF362"/>
</dbReference>
<dbReference type="STRING" id="1120976.SAMN03080606_03261"/>
<protein>
    <recommendedName>
        <fullName evidence="2">Ferredoxin</fullName>
    </recommendedName>
</protein>
<dbReference type="GO" id="GO:0051539">
    <property type="term" value="F:4 iron, 4 sulfur cluster binding"/>
    <property type="evidence" value="ECO:0007669"/>
    <property type="project" value="UniProtKB-KW"/>
</dbReference>
<dbReference type="Gene3D" id="3.30.70.20">
    <property type="match status" value="1"/>
</dbReference>
<dbReference type="GO" id="GO:0046872">
    <property type="term" value="F:metal ion binding"/>
    <property type="evidence" value="ECO:0007669"/>
    <property type="project" value="UniProtKB-KW"/>
</dbReference>
<dbReference type="Proteomes" id="UP000198636">
    <property type="component" value="Unassembled WGS sequence"/>
</dbReference>
<feature type="domain" description="4Fe-4S ferredoxin-type" evidence="7">
    <location>
        <begin position="299"/>
        <end position="327"/>
    </location>
</feature>
<keyword evidence="4" id="KW-0479">Metal-binding</keyword>
<dbReference type="AlphaFoldDB" id="A0A1G5K824"/>
<dbReference type="EMBL" id="FMUS01000024">
    <property type="protein sequence ID" value="SCY96240.1"/>
    <property type="molecule type" value="Genomic_DNA"/>
</dbReference>
<evidence type="ECO:0000256" key="6">
    <source>
        <dbReference type="ARBA" id="ARBA00023014"/>
    </source>
</evidence>
<proteinExistence type="predicted"/>
<name>A0A1G5K824_9FIRM</name>
<evidence type="ECO:0000256" key="2">
    <source>
        <dbReference type="ARBA" id="ARBA00013529"/>
    </source>
</evidence>
<keyword evidence="9" id="KW-1185">Reference proteome</keyword>
<evidence type="ECO:0000256" key="3">
    <source>
        <dbReference type="ARBA" id="ARBA00022485"/>
    </source>
</evidence>
<keyword evidence="5" id="KW-0408">Iron</keyword>
<dbReference type="InterPro" id="IPR050157">
    <property type="entry name" value="PSI_iron-sulfur_center"/>
</dbReference>
<dbReference type="PROSITE" id="PS00198">
    <property type="entry name" value="4FE4S_FER_1"/>
    <property type="match status" value="1"/>
</dbReference>
<dbReference type="PROSITE" id="PS51379">
    <property type="entry name" value="4FE4S_FER_2"/>
    <property type="match status" value="2"/>
</dbReference>